<organism evidence="2 3">
    <name type="scientific">Bradyrhizobium aeschynomenes</name>
    <dbReference type="NCBI Taxonomy" id="2734909"/>
    <lineage>
        <taxon>Bacteria</taxon>
        <taxon>Pseudomonadati</taxon>
        <taxon>Pseudomonadota</taxon>
        <taxon>Alphaproteobacteria</taxon>
        <taxon>Hyphomicrobiales</taxon>
        <taxon>Nitrobacteraceae</taxon>
        <taxon>Bradyrhizobium</taxon>
    </lineage>
</organism>
<evidence type="ECO:0000313" key="3">
    <source>
        <dbReference type="Proteomes" id="UP000886476"/>
    </source>
</evidence>
<comment type="caution">
    <text evidence="2">The sequence shown here is derived from an EMBL/GenBank/DDBJ whole genome shotgun (WGS) entry which is preliminary data.</text>
</comment>
<gene>
    <name evidence="2" type="ORF">HL667_21025</name>
</gene>
<reference evidence="2" key="1">
    <citation type="submission" date="2020-05" db="EMBL/GenBank/DDBJ databases">
        <title>Nod-independent and nitrogen-fixing Bradyrhizobium aeschynomene sp. nov. isolated from nodules of Aeschynomene indica.</title>
        <authorList>
            <person name="Zhang Z."/>
        </authorList>
    </citation>
    <scope>NUCLEOTIDE SEQUENCE</scope>
    <source>
        <strain evidence="2">83012</strain>
    </source>
</reference>
<accession>A0ABX2CH36</accession>
<evidence type="ECO:0000256" key="1">
    <source>
        <dbReference type="SAM" id="SignalP"/>
    </source>
</evidence>
<name>A0ABX2CH36_9BRAD</name>
<keyword evidence="1" id="KW-0732">Signal</keyword>
<dbReference type="RefSeq" id="WP_172112586.1">
    <property type="nucleotide sequence ID" value="NZ_JABFDN010000007.1"/>
</dbReference>
<proteinExistence type="predicted"/>
<evidence type="ECO:0000313" key="2">
    <source>
        <dbReference type="EMBL" id="NPU67499.1"/>
    </source>
</evidence>
<feature type="chain" id="PRO_5046796894" evidence="1">
    <location>
        <begin position="28"/>
        <end position="97"/>
    </location>
</feature>
<protein>
    <submittedName>
        <fullName evidence="2">Uncharacterized protein</fullName>
    </submittedName>
</protein>
<dbReference type="Proteomes" id="UP000886476">
    <property type="component" value="Unassembled WGS sequence"/>
</dbReference>
<dbReference type="EMBL" id="JABFDN010000007">
    <property type="protein sequence ID" value="NPU67499.1"/>
    <property type="molecule type" value="Genomic_DNA"/>
</dbReference>
<keyword evidence="3" id="KW-1185">Reference proteome</keyword>
<feature type="signal peptide" evidence="1">
    <location>
        <begin position="1"/>
        <end position="27"/>
    </location>
</feature>
<sequence>MSNIIPFRGRAAASPVAFMAAHQQAVAAVAGAGPLDAVRPLVRDDVRKTVILLDLALQHARELSDLVTEERARRIFDRHLAAIEYSLQIARERMDAF</sequence>